<dbReference type="EMBL" id="WNZX01000014">
    <property type="protein sequence ID" value="MUG72308.1"/>
    <property type="molecule type" value="Genomic_DNA"/>
</dbReference>
<dbReference type="SUPFAM" id="SSF53850">
    <property type="entry name" value="Periplasmic binding protein-like II"/>
    <property type="match status" value="1"/>
</dbReference>
<keyword evidence="2" id="KW-1185">Reference proteome</keyword>
<comment type="caution">
    <text evidence="1">The sequence shown here is derived from an EMBL/GenBank/DDBJ whole genome shotgun (WGS) entry which is preliminary data.</text>
</comment>
<accession>A0A7X2ZDL9</accession>
<reference evidence="1 2" key="1">
    <citation type="submission" date="2019-11" db="EMBL/GenBank/DDBJ databases">
        <title>Draft genome sequences of five Paenibacillus species of dairy origin.</title>
        <authorList>
            <person name="Olajide A.M."/>
            <person name="Chen S."/>
            <person name="Lapointe G."/>
        </authorList>
    </citation>
    <scope>NUCLEOTIDE SEQUENCE [LARGE SCALE GENOMIC DNA]</scope>
    <source>
        <strain evidence="1 2">2CS3</strain>
    </source>
</reference>
<dbReference type="Gene3D" id="3.40.190.10">
    <property type="entry name" value="Periplasmic binding protein-like II"/>
    <property type="match status" value="1"/>
</dbReference>
<evidence type="ECO:0000313" key="1">
    <source>
        <dbReference type="EMBL" id="MUG72308.1"/>
    </source>
</evidence>
<dbReference type="CDD" id="cd13585">
    <property type="entry name" value="PBP2_TMBP_like"/>
    <property type="match status" value="1"/>
</dbReference>
<dbReference type="Proteomes" id="UP000450917">
    <property type="component" value="Unassembled WGS sequence"/>
</dbReference>
<dbReference type="Pfam" id="PF01547">
    <property type="entry name" value="SBP_bac_1"/>
    <property type="match status" value="1"/>
</dbReference>
<dbReference type="AlphaFoldDB" id="A0A7X2ZDL9"/>
<name>A0A7X2ZDL9_9BACL</name>
<protein>
    <submittedName>
        <fullName evidence="1">Extracellular solute-binding protein</fullName>
    </submittedName>
</protein>
<dbReference type="InterPro" id="IPR006059">
    <property type="entry name" value="SBP"/>
</dbReference>
<gene>
    <name evidence="1" type="ORF">GNP93_16680</name>
</gene>
<dbReference type="PANTHER" id="PTHR43649">
    <property type="entry name" value="ARABINOSE-BINDING PROTEIN-RELATED"/>
    <property type="match status" value="1"/>
</dbReference>
<organism evidence="1 2">
    <name type="scientific">Paenibacillus validus</name>
    <dbReference type="NCBI Taxonomy" id="44253"/>
    <lineage>
        <taxon>Bacteria</taxon>
        <taxon>Bacillati</taxon>
        <taxon>Bacillota</taxon>
        <taxon>Bacilli</taxon>
        <taxon>Bacillales</taxon>
        <taxon>Paenibacillaceae</taxon>
        <taxon>Paenibacillus</taxon>
    </lineage>
</organism>
<dbReference type="PANTHER" id="PTHR43649:SF12">
    <property type="entry name" value="DIACETYLCHITOBIOSE BINDING PROTEIN DASA"/>
    <property type="match status" value="1"/>
</dbReference>
<evidence type="ECO:0000313" key="2">
    <source>
        <dbReference type="Proteomes" id="UP000450917"/>
    </source>
</evidence>
<dbReference type="RefSeq" id="WP_155615136.1">
    <property type="nucleotide sequence ID" value="NZ_WNZX01000014.1"/>
</dbReference>
<dbReference type="InterPro" id="IPR050490">
    <property type="entry name" value="Bact_solute-bd_prot1"/>
</dbReference>
<sequence length="450" mass="50529">MKRFKYNGLMFIAFVLLLIWALSSLVLLDQVTIETAKVPPETKKIKVLIRTGTESAAMRQISQAFEAETGIQVEYIELGRDVYFTSVGTQLLAGTDSFDIVSVPNTSIAQFASAHAILPLDSFIRNPHLTDLPSFDVDDFLSVYRYQGATYALPTDISTHFLYYRSDLISSVPETWDDLFKEARKYTKSHNPESPTTWGLAMPAVVPEERSKIFASLLWSFGGDILKENDGEVLLDQQESIQAGEYLEQLVKEKLVPQDMLSWDFSRTRDALISGEVAMAAPYWNSAYPMIKQAASPYTDSIQISLIPGTKDQNGNLRRIPFQHGWTLAINASSTNPLDAWKFLEFATGKRGGMIYAQRGGIPARRSILSDPSFKVSRPDFSLILESIDIAKAEPSITYYPAMVDIEDKALAKIVTLYANPRETFMEAAHELRQLSGHIKKNLNRTEENR</sequence>
<proteinExistence type="predicted"/>